<comment type="caution">
    <text evidence="7">The sequence shown here is derived from an EMBL/GenBank/DDBJ whole genome shotgun (WGS) entry which is preliminary data.</text>
</comment>
<dbReference type="PROSITE" id="PS00012">
    <property type="entry name" value="PHOSPHOPANTETHEINE"/>
    <property type="match status" value="1"/>
</dbReference>
<keyword evidence="4" id="KW-0677">Repeat</keyword>
<keyword evidence="8" id="KW-1185">Reference proteome</keyword>
<dbReference type="InterPro" id="IPR006162">
    <property type="entry name" value="Ppantetheine_attach_site"/>
</dbReference>
<proteinExistence type="predicted"/>
<gene>
    <name evidence="7" type="ORF">KYY02_31670</name>
</gene>
<dbReference type="InterPro" id="IPR009081">
    <property type="entry name" value="PP-bd_ACP"/>
</dbReference>
<dbReference type="Pfam" id="PF00975">
    <property type="entry name" value="Thioesterase"/>
    <property type="match status" value="1"/>
</dbReference>
<dbReference type="InterPro" id="IPR001031">
    <property type="entry name" value="Thioesterase"/>
</dbReference>
<dbReference type="InterPro" id="IPR036736">
    <property type="entry name" value="ACP-like_sf"/>
</dbReference>
<evidence type="ECO:0000256" key="2">
    <source>
        <dbReference type="ARBA" id="ARBA00022450"/>
    </source>
</evidence>
<reference evidence="7 8" key="1">
    <citation type="journal article" date="2021" name="Res Sq">
        <title>Streptomyces Pimoensis sp. nov., Isolated From the Taklimakan Desert in Xinjiang, China.</title>
        <authorList>
            <person name="Zhang P."/>
            <person name="Luo X."/>
            <person name="Luo X."/>
            <person name="Liu Z."/>
            <person name="Xia Z."/>
            <person name="Wan C."/>
            <person name="zhang L."/>
        </authorList>
    </citation>
    <scope>NUCLEOTIDE SEQUENCE [LARGE SCALE GENOMIC DNA]</scope>
    <source>
        <strain evidence="7 8">TRM75549</strain>
    </source>
</reference>
<dbReference type="PROSITE" id="PS00455">
    <property type="entry name" value="AMP_BINDING"/>
    <property type="match status" value="1"/>
</dbReference>
<evidence type="ECO:0000313" key="8">
    <source>
        <dbReference type="Proteomes" id="UP001567537"/>
    </source>
</evidence>
<dbReference type="InterPro" id="IPR020806">
    <property type="entry name" value="PKS_PP-bd"/>
</dbReference>
<dbReference type="Gene3D" id="3.40.50.980">
    <property type="match status" value="2"/>
</dbReference>
<keyword evidence="3" id="KW-0597">Phosphoprotein</keyword>
<keyword evidence="2" id="KW-0596">Phosphopantetheine</keyword>
<dbReference type="CDD" id="cd17646">
    <property type="entry name" value="A_NRPS_AB3403-like"/>
    <property type="match status" value="1"/>
</dbReference>
<feature type="domain" description="Carrier" evidence="6">
    <location>
        <begin position="1474"/>
        <end position="1551"/>
    </location>
</feature>
<dbReference type="PANTHER" id="PTHR45527:SF1">
    <property type="entry name" value="FATTY ACID SYNTHASE"/>
    <property type="match status" value="1"/>
</dbReference>
<dbReference type="SUPFAM" id="SSF53474">
    <property type="entry name" value="alpha/beta-Hydrolases"/>
    <property type="match status" value="1"/>
</dbReference>
<dbReference type="Pfam" id="PF00501">
    <property type="entry name" value="AMP-binding"/>
    <property type="match status" value="1"/>
</dbReference>
<accession>A0ABV4JC82</accession>
<dbReference type="Pfam" id="PF13193">
    <property type="entry name" value="AMP-binding_C"/>
    <property type="match status" value="1"/>
</dbReference>
<protein>
    <submittedName>
        <fullName evidence="7">Amino acid adenylation domain-containing protein</fullName>
    </submittedName>
</protein>
<dbReference type="Gene3D" id="3.30.300.30">
    <property type="match status" value="1"/>
</dbReference>
<dbReference type="CDD" id="cd19543">
    <property type="entry name" value="DCL_NRPS"/>
    <property type="match status" value="1"/>
</dbReference>
<dbReference type="EMBL" id="JAHWZY010000063">
    <property type="protein sequence ID" value="MEZ3183055.1"/>
    <property type="molecule type" value="Genomic_DNA"/>
</dbReference>
<dbReference type="PROSITE" id="PS50075">
    <property type="entry name" value="CARRIER"/>
    <property type="match status" value="1"/>
</dbReference>
<evidence type="ECO:0000313" key="7">
    <source>
        <dbReference type="EMBL" id="MEZ3183055.1"/>
    </source>
</evidence>
<dbReference type="RefSeq" id="WP_371244393.1">
    <property type="nucleotide sequence ID" value="NZ_JAHWZY010000063.1"/>
</dbReference>
<keyword evidence="5" id="KW-0045">Antibiotic biosynthesis</keyword>
<dbReference type="InterPro" id="IPR023213">
    <property type="entry name" value="CAT-like_dom_sf"/>
</dbReference>
<evidence type="ECO:0000256" key="4">
    <source>
        <dbReference type="ARBA" id="ARBA00022737"/>
    </source>
</evidence>
<dbReference type="InterPro" id="IPR010060">
    <property type="entry name" value="NRPS_synth"/>
</dbReference>
<dbReference type="SUPFAM" id="SSF47336">
    <property type="entry name" value="ACP-like"/>
    <property type="match status" value="1"/>
</dbReference>
<dbReference type="SUPFAM" id="SSF56801">
    <property type="entry name" value="Acetyl-CoA synthetase-like"/>
    <property type="match status" value="1"/>
</dbReference>
<evidence type="ECO:0000259" key="6">
    <source>
        <dbReference type="PROSITE" id="PS50075"/>
    </source>
</evidence>
<name>A0ABV4JC82_9ACTN</name>
<dbReference type="InterPro" id="IPR010071">
    <property type="entry name" value="AA_adenyl_dom"/>
</dbReference>
<evidence type="ECO:0000256" key="1">
    <source>
        <dbReference type="ARBA" id="ARBA00001957"/>
    </source>
</evidence>
<dbReference type="InterPro" id="IPR000873">
    <property type="entry name" value="AMP-dep_synth/lig_dom"/>
</dbReference>
<dbReference type="NCBIfam" id="TIGR01733">
    <property type="entry name" value="AA-adenyl-dom"/>
    <property type="match status" value="1"/>
</dbReference>
<dbReference type="SUPFAM" id="SSF52777">
    <property type="entry name" value="CoA-dependent acyltransferases"/>
    <property type="match status" value="4"/>
</dbReference>
<dbReference type="InterPro" id="IPR045851">
    <property type="entry name" value="AMP-bd_C_sf"/>
</dbReference>
<dbReference type="Proteomes" id="UP001567537">
    <property type="component" value="Unassembled WGS sequence"/>
</dbReference>
<feature type="non-terminal residue" evidence="7">
    <location>
        <position position="1"/>
    </location>
</feature>
<dbReference type="Gene3D" id="2.30.38.10">
    <property type="entry name" value="Luciferase, Domain 3"/>
    <property type="match status" value="1"/>
</dbReference>
<dbReference type="Pfam" id="PF00668">
    <property type="entry name" value="Condensation"/>
    <property type="match status" value="2"/>
</dbReference>
<dbReference type="PANTHER" id="PTHR45527">
    <property type="entry name" value="NONRIBOSOMAL PEPTIDE SYNTHETASE"/>
    <property type="match status" value="1"/>
</dbReference>
<dbReference type="Gene3D" id="3.30.559.10">
    <property type="entry name" value="Chloramphenicol acetyltransferase-like domain"/>
    <property type="match status" value="2"/>
</dbReference>
<dbReference type="Pfam" id="PF00550">
    <property type="entry name" value="PP-binding"/>
    <property type="match status" value="1"/>
</dbReference>
<dbReference type="SMART" id="SM00823">
    <property type="entry name" value="PKS_PP"/>
    <property type="match status" value="1"/>
</dbReference>
<dbReference type="Gene3D" id="3.40.50.1820">
    <property type="entry name" value="alpha/beta hydrolase"/>
    <property type="match status" value="1"/>
</dbReference>
<dbReference type="InterPro" id="IPR020845">
    <property type="entry name" value="AMP-binding_CS"/>
</dbReference>
<dbReference type="InterPro" id="IPR029058">
    <property type="entry name" value="AB_hydrolase_fold"/>
</dbReference>
<dbReference type="Gene3D" id="3.30.559.30">
    <property type="entry name" value="Nonribosomal peptide synthetase, condensation domain"/>
    <property type="match status" value="2"/>
</dbReference>
<evidence type="ECO:0000256" key="3">
    <source>
        <dbReference type="ARBA" id="ARBA00022553"/>
    </source>
</evidence>
<comment type="cofactor">
    <cofactor evidence="1">
        <name>pantetheine 4'-phosphate</name>
        <dbReference type="ChEBI" id="CHEBI:47942"/>
    </cofactor>
</comment>
<dbReference type="NCBIfam" id="TIGR01720">
    <property type="entry name" value="NRPS-para261"/>
    <property type="match status" value="1"/>
</dbReference>
<organism evidence="7 8">
    <name type="scientific">Streptomyces pimonensis</name>
    <dbReference type="NCBI Taxonomy" id="2860288"/>
    <lineage>
        <taxon>Bacteria</taxon>
        <taxon>Bacillati</taxon>
        <taxon>Actinomycetota</taxon>
        <taxon>Actinomycetes</taxon>
        <taxon>Kitasatosporales</taxon>
        <taxon>Streptomycetaceae</taxon>
        <taxon>Streptomyces</taxon>
    </lineage>
</organism>
<dbReference type="InterPro" id="IPR025110">
    <property type="entry name" value="AMP-bd_C"/>
</dbReference>
<sequence length="1839" mass="195453">VFEHRTPAALAEVCGTVGEEPADAVEDDGTGPVEQTPVMRWLREWRGTAAGFHQSVLLRVPAGLGEERLTAAVQALLDHHDVLRLRVSADGTSEVAGRGSVDAAACVRRTPLDGADVAEETRAAVARLAPESGVMVQAVWFDAGAKAPGRLLLTVHHFAVDGVSWRILVPDLRQAWESVAAGGPVRLDPVGTSFRRWAGLLRERAHDPRVTSELPYWKKVLRSGEPMLGSRAPDSARDTAGTARRLTVTLPGAYTAPLLSSVPAAFHGGVDDVLLGALALAVRQWRTARGADADGGVLVDLEGHGRDTDRSDVDLSRTVGWFTRVHPVRLDVTVSGDDPADAVKRVKEQLREVPGDGAGYGLLRHLNAETAPALAALAEPQIGFNYLGRTPMSAAPSGADWSPVAQAGGPDADPAVPLAHALDINAVTVDGPDGPVLSATFAWAGGLLDEAEVRELAERWLRALETLAGEGTGGHTPSDFPLVPDLTQEQVEDLEAAHPGLEDVLPLSPLQDGFLFHALYDAQDTDVYTAQLVLDLEGPLDEAVLREAWTALLRRHANLRAGFVHDVTGTPVQVVVRDPGLPWRTVDLTGVPATEHTARRDRVAEEERSARFDLTRPPLLRIALVKHDEEHHSLVLTPHHILLDGWSMPVLLREMFALYAARGRAAGLPAVTPYGDYLAWLAAQDREAARAAWTAELAGLDEPTLLAPGAAGVSTAEPGHVTLDVPSGTVAALHRLTREAGLTVNTLVQGAWAVLLSRTTGRDDVVFGATVAGRPPEVAGVESMVGLFINTLPVRVVLDPGATVLRTLTALQSGQSSLMSHQHLGLSEVTRLSGHPALFDTLVVFENYPVDRGAFAPPAGAFGPRLTGVRGRDATHYPLSLIVTQGPQDSQDPSDGSLTLRLGYQPAHFDHVDVTALAERLGLLLREFATEPGRNLAAVDVLREEERERVLTRWNDTAVPLAPTTLPGLFAAQAARTPDAPAVVHGTQRLTYRELAARASALADRLRRAGAGPETRVAVAVPRSADLVVALLAVLEAGAAYVPVDPGLPAERVALLLEDTAPVRILVTEAVAAQSALPAGGTPVLVMDAGTGDGTRAFGTGTALDPRHPAYVIHTSGSTGRPKGVAVPHEAVVNRLLWMQDAYGLTAGDRVLHKTPTGFDVSVWELFWPLVTGAALVVARPDGHRDPAYLAELIRAEGVTTAHFVPSMLGAFLDEPAAAGCTGLRRVVCSGEELPADLAARFHTVLPEVPLHNLYGPTEAAVDVTHWECEPGARGPVPIGRPVWNTRVYVLDAALRPAPPGATGELYLAGVQLARGYHGRPAPTAERFVADPYGPPGTRLYRTGDLARRRADGALEYLGRADQQVKVRGVRIEPGEVEAVLRAHPGIAHAAVVVRTDGRGEPRLIAYAVPAVAGPAPVSVEPALLRRYVADRMPEYMVPAAVVTLPDLPLTVNGKLDRRVLPDPSFTAPGGGRPPRDADERLLCELFAEVLGVDRAGPEDSFFELGGHSLLAVRLLGRIRSATGSGTALGVRSLFEAPTPEALARLLRSGGGRATGAEEAARALEVLLPLRATGTRPPLFCVHPWAGLSWPYAGLLRSLGEDRPLYGLQARGLARAEEPPASVGEMAEDYLARIREVRPKGPYHLLGWSFGGLVAHEMAVRLREAGEEVALLALLDAFPPDATAAGRAEAGGPPWQDRPDGDVLARLLRFLGHEAPGSPDGGPVDAEAAREVLRRGGAPLTDIPSRTLRVWPGVAARHARLQREFVPRHFDGDVLLFTAEPDPGADAPAPSSWAPYVGGRLDPHPVACGHHEMTLPGPVAEIGRVLAERLEGADHPRTT</sequence>
<dbReference type="InterPro" id="IPR001242">
    <property type="entry name" value="Condensation_dom"/>
</dbReference>
<evidence type="ECO:0000256" key="5">
    <source>
        <dbReference type="ARBA" id="ARBA00023194"/>
    </source>
</evidence>